<evidence type="ECO:0000313" key="3">
    <source>
        <dbReference type="RefSeq" id="XP_055860075.1"/>
    </source>
</evidence>
<feature type="chain" id="PRO_5044702304" evidence="1">
    <location>
        <begin position="21"/>
        <end position="142"/>
    </location>
</feature>
<reference evidence="3 4" key="1">
    <citation type="submission" date="2025-04" db="UniProtKB">
        <authorList>
            <consortium name="RefSeq"/>
        </authorList>
    </citation>
    <scope>IDENTIFICATION</scope>
</reference>
<accession>A0A9W2YBD7</accession>
<dbReference type="RefSeq" id="XP_055860075.1">
    <property type="nucleotide sequence ID" value="XM_056004100.1"/>
</dbReference>
<feature type="signal peptide" evidence="1">
    <location>
        <begin position="1"/>
        <end position="20"/>
    </location>
</feature>
<dbReference type="AlphaFoldDB" id="A0A9W2YBD7"/>
<evidence type="ECO:0000313" key="2">
    <source>
        <dbReference type="Proteomes" id="UP001165740"/>
    </source>
</evidence>
<name>A0A9W2YBD7_BIOGL</name>
<sequence length="142" mass="16186">MFGKYLLVIFVLLVLHYLAADESIATPDTSCKLKEERCVSTKDCCDNEENECRFSNHPGGNFSFCVSRNCTHINDECRKSNECCKFKDLLVTCRMTNDRHIHKCLYPSKIQMGIKPKSDSSSAKMYEQIKTQGIHVKPTSAH</sequence>
<gene>
    <name evidence="3 4" type="primary">LOC106072964</name>
</gene>
<evidence type="ECO:0000256" key="1">
    <source>
        <dbReference type="SAM" id="SignalP"/>
    </source>
</evidence>
<keyword evidence="2" id="KW-1185">Reference proteome</keyword>
<dbReference type="RefSeq" id="XP_055860076.1">
    <property type="nucleotide sequence ID" value="XM_056004101.1"/>
</dbReference>
<dbReference type="Proteomes" id="UP001165740">
    <property type="component" value="Chromosome 11"/>
</dbReference>
<proteinExistence type="predicted"/>
<protein>
    <submittedName>
        <fullName evidence="3 4">Uncharacterized protein LOC106072964 isoform X2</fullName>
    </submittedName>
</protein>
<evidence type="ECO:0000313" key="4">
    <source>
        <dbReference type="RefSeq" id="XP_055860076.1"/>
    </source>
</evidence>
<keyword evidence="1" id="KW-0732">Signal</keyword>
<organism evidence="2 4">
    <name type="scientific">Biomphalaria glabrata</name>
    <name type="common">Bloodfluke planorb</name>
    <name type="synonym">Freshwater snail</name>
    <dbReference type="NCBI Taxonomy" id="6526"/>
    <lineage>
        <taxon>Eukaryota</taxon>
        <taxon>Metazoa</taxon>
        <taxon>Spiralia</taxon>
        <taxon>Lophotrochozoa</taxon>
        <taxon>Mollusca</taxon>
        <taxon>Gastropoda</taxon>
        <taxon>Heterobranchia</taxon>
        <taxon>Euthyneura</taxon>
        <taxon>Panpulmonata</taxon>
        <taxon>Hygrophila</taxon>
        <taxon>Lymnaeoidea</taxon>
        <taxon>Planorbidae</taxon>
        <taxon>Biomphalaria</taxon>
    </lineage>
</organism>
<dbReference type="GeneID" id="106072964"/>